<evidence type="ECO:0000313" key="1">
    <source>
        <dbReference type="EMBL" id="KAK6763041.1"/>
    </source>
</evidence>
<sequence>MTSSYDWIGSVSRLLWRNDVSGAGGVWTLMALDRGSEFSSIEVDDTENGGVTVKCIYFLCGCDLLGKQVLRVLGTISKVGEERGGV</sequence>
<dbReference type="Proteomes" id="UP001303046">
    <property type="component" value="Unassembled WGS sequence"/>
</dbReference>
<accession>A0ABR1EK41</accession>
<protein>
    <submittedName>
        <fullName evidence="1">Uncharacterized protein</fullName>
    </submittedName>
</protein>
<gene>
    <name evidence="1" type="primary">Necator_chrX.g23823</name>
    <name evidence="1" type="ORF">RB195_023659</name>
</gene>
<dbReference type="EMBL" id="JAVFWL010000006">
    <property type="protein sequence ID" value="KAK6763041.1"/>
    <property type="molecule type" value="Genomic_DNA"/>
</dbReference>
<reference evidence="1 2" key="1">
    <citation type="submission" date="2023-08" db="EMBL/GenBank/DDBJ databases">
        <title>A Necator americanus chromosomal reference genome.</title>
        <authorList>
            <person name="Ilik V."/>
            <person name="Petrzelkova K.J."/>
            <person name="Pardy F."/>
            <person name="Fuh T."/>
            <person name="Niatou-Singa F.S."/>
            <person name="Gouil Q."/>
            <person name="Baker L."/>
            <person name="Ritchie M.E."/>
            <person name="Jex A.R."/>
            <person name="Gazzola D."/>
            <person name="Li H."/>
            <person name="Toshio Fujiwara R."/>
            <person name="Zhan B."/>
            <person name="Aroian R.V."/>
            <person name="Pafco B."/>
            <person name="Schwarz E.M."/>
        </authorList>
    </citation>
    <scope>NUCLEOTIDE SEQUENCE [LARGE SCALE GENOMIC DNA]</scope>
    <source>
        <strain evidence="1 2">Aroian</strain>
        <tissue evidence="1">Whole animal</tissue>
    </source>
</reference>
<keyword evidence="2" id="KW-1185">Reference proteome</keyword>
<comment type="caution">
    <text evidence="1">The sequence shown here is derived from an EMBL/GenBank/DDBJ whole genome shotgun (WGS) entry which is preliminary data.</text>
</comment>
<evidence type="ECO:0000313" key="2">
    <source>
        <dbReference type="Proteomes" id="UP001303046"/>
    </source>
</evidence>
<organism evidence="1 2">
    <name type="scientific">Necator americanus</name>
    <name type="common">Human hookworm</name>
    <dbReference type="NCBI Taxonomy" id="51031"/>
    <lineage>
        <taxon>Eukaryota</taxon>
        <taxon>Metazoa</taxon>
        <taxon>Ecdysozoa</taxon>
        <taxon>Nematoda</taxon>
        <taxon>Chromadorea</taxon>
        <taxon>Rhabditida</taxon>
        <taxon>Rhabditina</taxon>
        <taxon>Rhabditomorpha</taxon>
        <taxon>Strongyloidea</taxon>
        <taxon>Ancylostomatidae</taxon>
        <taxon>Bunostominae</taxon>
        <taxon>Necator</taxon>
    </lineage>
</organism>
<name>A0ABR1EK41_NECAM</name>
<proteinExistence type="predicted"/>